<dbReference type="GO" id="GO:0005524">
    <property type="term" value="F:ATP binding"/>
    <property type="evidence" value="ECO:0007669"/>
    <property type="project" value="UniProtKB-KW"/>
</dbReference>
<feature type="compositionally biased region" description="Basic and acidic residues" evidence="11">
    <location>
        <begin position="4415"/>
        <end position="4426"/>
    </location>
</feature>
<name>A0A8H5GA19_9AGAR</name>
<accession>A0A8H5GA19</accession>
<dbReference type="PANTHER" id="PTHR48103:SF2">
    <property type="entry name" value="MIDASIN"/>
    <property type="match status" value="1"/>
</dbReference>
<gene>
    <name evidence="13" type="ORF">D9756_004873</name>
</gene>
<feature type="compositionally biased region" description="Polar residues" evidence="11">
    <location>
        <begin position="4644"/>
        <end position="4656"/>
    </location>
</feature>
<dbReference type="InterPro" id="IPR036465">
    <property type="entry name" value="vWFA_dom_sf"/>
</dbReference>
<dbReference type="InterPro" id="IPR003593">
    <property type="entry name" value="AAA+_ATPase"/>
</dbReference>
<dbReference type="GO" id="GO:0000027">
    <property type="term" value="P:ribosomal large subunit assembly"/>
    <property type="evidence" value="ECO:0007669"/>
    <property type="project" value="InterPro"/>
</dbReference>
<dbReference type="EMBL" id="JAACJO010000003">
    <property type="protein sequence ID" value="KAF5361081.1"/>
    <property type="molecule type" value="Genomic_DNA"/>
</dbReference>
<evidence type="ECO:0000256" key="1">
    <source>
        <dbReference type="ARBA" id="ARBA00004604"/>
    </source>
</evidence>
<feature type="compositionally biased region" description="Basic and acidic residues" evidence="11">
    <location>
        <begin position="4705"/>
        <end position="4717"/>
    </location>
</feature>
<feature type="compositionally biased region" description="Acidic residues" evidence="11">
    <location>
        <begin position="4293"/>
        <end position="4326"/>
    </location>
</feature>
<dbReference type="Pfam" id="PF17865">
    <property type="entry name" value="AAA_lid_5"/>
    <property type="match status" value="1"/>
</dbReference>
<feature type="compositionally biased region" description="Basic and acidic residues" evidence="11">
    <location>
        <begin position="4349"/>
        <end position="4399"/>
    </location>
</feature>
<evidence type="ECO:0000256" key="3">
    <source>
        <dbReference type="ARBA" id="ARBA00007188"/>
    </source>
</evidence>
<keyword evidence="9 10" id="KW-0539">Nucleus</keyword>
<dbReference type="GO" id="GO:0005654">
    <property type="term" value="C:nucleoplasm"/>
    <property type="evidence" value="ECO:0007669"/>
    <property type="project" value="UniProtKB-SubCell"/>
</dbReference>
<dbReference type="GO" id="GO:0000055">
    <property type="term" value="P:ribosomal large subunit export from nucleus"/>
    <property type="evidence" value="ECO:0007669"/>
    <property type="project" value="TreeGrafter"/>
</dbReference>
<feature type="compositionally biased region" description="Basic and acidic residues" evidence="11">
    <location>
        <begin position="4261"/>
        <end position="4274"/>
    </location>
</feature>
<keyword evidence="5" id="KW-0597">Phosphoprotein</keyword>
<dbReference type="SUPFAM" id="SSF53300">
    <property type="entry name" value="vWA-like"/>
    <property type="match status" value="1"/>
</dbReference>
<dbReference type="Proteomes" id="UP000559027">
    <property type="component" value="Unassembled WGS sequence"/>
</dbReference>
<dbReference type="InterPro" id="IPR011704">
    <property type="entry name" value="ATPase_dyneun-rel_AAA"/>
</dbReference>
<dbReference type="Pfam" id="PF17867">
    <property type="entry name" value="AAA_lid_7"/>
    <property type="match status" value="3"/>
</dbReference>
<evidence type="ECO:0000256" key="2">
    <source>
        <dbReference type="ARBA" id="ARBA00004642"/>
    </source>
</evidence>
<feature type="compositionally biased region" description="Acidic residues" evidence="11">
    <location>
        <begin position="4275"/>
        <end position="4285"/>
    </location>
</feature>
<comment type="function">
    <text evidence="10">Nuclear chaperone required for maturation and nuclear export of pre-60S ribosome subunits.</text>
</comment>
<evidence type="ECO:0000313" key="13">
    <source>
        <dbReference type="EMBL" id="KAF5361081.1"/>
    </source>
</evidence>
<evidence type="ECO:0000259" key="12">
    <source>
        <dbReference type="PROSITE" id="PS50234"/>
    </source>
</evidence>
<feature type="compositionally biased region" description="Acidic residues" evidence="11">
    <location>
        <begin position="4219"/>
        <end position="4232"/>
    </location>
</feature>
<keyword evidence="8 10" id="KW-0143">Chaperone</keyword>
<dbReference type="InterPro" id="IPR041190">
    <property type="entry name" value="Midasin_AAA_lid_5"/>
</dbReference>
<evidence type="ECO:0000256" key="9">
    <source>
        <dbReference type="ARBA" id="ARBA00023242"/>
    </source>
</evidence>
<feature type="compositionally biased region" description="Basic and acidic residues" evidence="11">
    <location>
        <begin position="4583"/>
        <end position="4593"/>
    </location>
</feature>
<dbReference type="Gene3D" id="3.40.50.300">
    <property type="entry name" value="P-loop containing nucleotide triphosphate hydrolases"/>
    <property type="match status" value="6"/>
</dbReference>
<keyword evidence="7 10" id="KW-0067">ATP-binding</keyword>
<keyword evidence="14" id="KW-1185">Reference proteome</keyword>
<dbReference type="SMART" id="SM00382">
    <property type="entry name" value="AAA"/>
    <property type="match status" value="6"/>
</dbReference>
<dbReference type="InterPro" id="IPR002035">
    <property type="entry name" value="VWF_A"/>
</dbReference>
<dbReference type="FunFam" id="3.40.50.300:FF:001368">
    <property type="entry name" value="Midasin"/>
    <property type="match status" value="1"/>
</dbReference>
<feature type="compositionally biased region" description="Polar residues" evidence="11">
    <location>
        <begin position="4542"/>
        <end position="4559"/>
    </location>
</feature>
<keyword evidence="6 10" id="KW-0547">Nucleotide-binding</keyword>
<comment type="subcellular location">
    <subcellularLocation>
        <location evidence="1">Nucleus</location>
        <location evidence="1">Nucleolus</location>
    </subcellularLocation>
    <subcellularLocation>
        <location evidence="2">Nucleus</location>
        <location evidence="2">Nucleoplasm</location>
    </subcellularLocation>
</comment>
<evidence type="ECO:0000256" key="5">
    <source>
        <dbReference type="ARBA" id="ARBA00022553"/>
    </source>
</evidence>
<reference evidence="13 14" key="1">
    <citation type="journal article" date="2020" name="ISME J.">
        <title>Uncovering the hidden diversity of litter-decomposition mechanisms in mushroom-forming fungi.</title>
        <authorList>
            <person name="Floudas D."/>
            <person name="Bentzer J."/>
            <person name="Ahren D."/>
            <person name="Johansson T."/>
            <person name="Persson P."/>
            <person name="Tunlid A."/>
        </authorList>
    </citation>
    <scope>NUCLEOTIDE SEQUENCE [LARGE SCALE GENOMIC DNA]</scope>
    <source>
        <strain evidence="13 14">CBS 146.42</strain>
    </source>
</reference>
<dbReference type="Pfam" id="PF07728">
    <property type="entry name" value="AAA_5"/>
    <property type="match status" value="8"/>
</dbReference>
<feature type="region of interest" description="Disordered" evidence="11">
    <location>
        <begin position="4637"/>
        <end position="4729"/>
    </location>
</feature>
<dbReference type="SUPFAM" id="SSF52540">
    <property type="entry name" value="P-loop containing nucleoside triphosphate hydrolases"/>
    <property type="match status" value="6"/>
</dbReference>
<dbReference type="PROSITE" id="PS50234">
    <property type="entry name" value="VWFA"/>
    <property type="match status" value="1"/>
</dbReference>
<feature type="compositionally biased region" description="Basic and acidic residues" evidence="11">
    <location>
        <begin position="4679"/>
        <end position="4695"/>
    </location>
</feature>
<evidence type="ECO:0000256" key="4">
    <source>
        <dbReference type="ARBA" id="ARBA00017143"/>
    </source>
</evidence>
<comment type="similarity">
    <text evidence="3 10">Belongs to the midasin family.</text>
</comment>
<feature type="compositionally biased region" description="Acidic residues" evidence="11">
    <location>
        <begin position="4445"/>
        <end position="4466"/>
    </location>
</feature>
<dbReference type="PIRSF" id="PIRSF010340">
    <property type="entry name" value="Midasin"/>
    <property type="match status" value="1"/>
</dbReference>
<comment type="caution">
    <text evidence="13">The sequence shown here is derived from an EMBL/GenBank/DDBJ whole genome shotgun (WGS) entry which is preliminary data.</text>
</comment>
<evidence type="ECO:0000256" key="11">
    <source>
        <dbReference type="SAM" id="MobiDB-lite"/>
    </source>
</evidence>
<proteinExistence type="inferred from homology"/>
<feature type="domain" description="VWFA" evidence="12">
    <location>
        <begin position="4865"/>
        <end position="5089"/>
    </location>
</feature>
<dbReference type="OrthoDB" id="5186at2759"/>
<evidence type="ECO:0000256" key="7">
    <source>
        <dbReference type="ARBA" id="ARBA00022840"/>
    </source>
</evidence>
<dbReference type="CDD" id="cd00009">
    <property type="entry name" value="AAA"/>
    <property type="match status" value="1"/>
</dbReference>
<dbReference type="GO" id="GO:0005730">
    <property type="term" value="C:nucleolus"/>
    <property type="evidence" value="ECO:0007669"/>
    <property type="project" value="UniProtKB-SubCell"/>
</dbReference>
<dbReference type="PROSITE" id="PS00675">
    <property type="entry name" value="SIGMA54_INTERACT_1"/>
    <property type="match status" value="1"/>
</dbReference>
<dbReference type="FunFam" id="3.40.50.300:FF:000142">
    <property type="entry name" value="Midasin"/>
    <property type="match status" value="1"/>
</dbReference>
<sequence length="5092" mass="569796">MPPTVAESLCSPVTNGSDPFSAESMAATAMLFTSPNTTVSFDASALSDPLRLNLQKQVRKLLELVSSRLNPVSEQLVGAVDVLSSLADVTSPNPNAGKVLDAVSQCLVAPQLVEGIVRLFRPLLVDLFARWLENDGEGEDVRELKLIVLVYVVEVFEEVFPVLSEFLVTFFPHGPLHFITINASIPSSPSSLERLHRLLLAYFRIQQANRELPVQLHWSLSPLAKLIWSEDHNLNDNGIKLLAIRCYAYQSGMGEAEREKLEKKVLSMKEGDVCSIDCWVSDGGFGSMDVDTGTEGPNGMLDGWVLPLLEVQRVREMREEICRGENGLEEFYAVEEGDELLEIGENDLSRRVANVHGILLIRESTSRPLPSALVPTPTSITSLRTLALHVSMRVPTLLTSTPSAGKALLLNHLARLLYPETKSQIITIHLADTSLDPRSLLGSYISSPTHPGNFEWKEGVLVRAMREGRWVIFQDIDRGSTEVLGVLKPLVESLCLGNWIGARAKLDVPSHGTVTAHQNFLIFATRSTQPSRNGKFVAPTFFGAHKFCETIVKAPERNELKEIVERRFEKLAGCAARALIDLWEDVKDLGETASIRSVGLRELEKLCARVERLLSTSYQPMDIEASEGQIVPLWQVFTNPSLREEMYLEARDVFFGAGATTASAKAHLDRVAAVVGEKLGLDEERRTWLVNGRTPTLDMEKDVNGNVVGISVGRTRLIAKQQKNMADLPPPRPFAMHRPGVCLLSRIATSVALSEPVLLTGETGTGKTSTVTHLASLLGRSLVSLNLSHQTESSDLIGGLKPVDTRVSAASLQERFLELFGATFSRKKNEKFETEVRRAVNGARWKRVVGLWRESGRLATERLATKMAEEASQIFNEPDAPRKRRKVDTGGSSTAWAAFLQDVDEFEVQHVQGKGKFAFGFVEGPLVKALRSGDWVLLDEINLASPETLECISGLLHGPAASITLTEQGSLDPVLRHPDFRLFACMNPATDVGKKDLPPNIRSRFTEINVPPPDADKDTLLSIINQYIGACAAGDKGIIMNVAEFYIAVKELAEKRQLADGANHRPHFSMRTLARALTFAADLAIMYSLRRSTWEGCLMAFTMVLDPPSAEIVTGLMHRHLLIGVRNPRSMLHMEPSVPHGRSAEEFIKLGPFYLERGAYPEDPMEEYIMTPSVETKLVDLARIITTRKFPVLIEGPTSSGKTSSVEYLARRTGHRFVRINNHEHTDIQEYLGSYVSDPLTGKLVFKDGLLVHALRNGDWIVLDELNLAPTDVLEALNRLLDDNRELVIPETQEVVRPHPHFMLFATQNPPGLYAGRKVLSRAFRNRFLEVHFQDVPQAELESILCQRCRIAPSYGKRIVAVFRELQKRRQAGRVFESKQSFATLRDLFRWANRDAVGYQELADNGYMLLAERARRADDKAVVKEVIQSIMGVQIDEDALYNLHQTGVDMVDFLGAPLPSSSNIVWTKAMRRLYILVCRALKFDEPVLLVGETGSGKTSVCQVFADATGQRLHALNCHQNTETGDIIGALRPVRNRTTLEAEAFQEALSALASVDIKPADISFECLSTSLSDALKRSTDSEHYGILIDAQSRLLRLQSIFEWHDGPLIEAMRNGDVFLLDEISLADDSVLERLNSVLEPGRTIVLAEKGGSDFIHPTVKAVDPFKLVATMNPGGDYGKKELSPALRNRFTEIWVPRVDDRADLEMIVDNLWKHADLKAYTHKLLDYVEWLSARIGDNSMTSLRDIIAWVMFSNAVYVPGGANALPSGEIFDHAAHMTYLDGLSSLPQLSGYSQAALSRLKVEAVAKLHEIVPSNEIDVHGPVFDPTRYIQLGSFSIARGPRGPQHQSFNLTAPTSRNNAMRILRACQLPKPILLEGSPGVGKTSLVMALANISGHHLCRINLSDQTDLIDLFGSDLPVEGGAPGEFAWRDAEFLKALQHGHWVLLDEMNLAPQAVLEGLNAVLDHRGTVYIPELGRSFTRHPSFRIFAAQNPLNQGGGRKGLPKSFVNRFTKVYVDELTPTDLLLVGQHMFPQLDEVQLRAMISFNGHLNDEVAVQRLFGRQGTPWEFNLRDIIRWGCLLSSRQFQESPAAYLQNIYLQRFRTDHDRRRAQEIFNRIFATSSFSFRQVPSSFSTSSQIQIGHFSAPRNNYSSVSRPKHLFKSHMIALETLGDCISQGWLAIVTGPPDSGKSSLVRALADSTGNSLHAISINSATDTMDIIGSFEQTDTRSQTIGAIWDILCLFDQVLRSSDHIQDTNNLLHTHDLLHSAALGTITQDMIPTLLNQISHLISQLSTYAPLPPDISRRLEILNGPVSSVGRFEWIDGPLVRAMRRGEWLLLDDANLCNPSVLDRLNSLCEHNGQLMLNERGLVHDAVEAITPHPNFRLFMTVNPQQGELSRAMRNRGIEIFLPLGLLPNDYLAVLDNLRLPHPLNSAEHANVMSLKLQSHRRGLTRFDVRQRDMVISSGRPLDQFSTLSSVADRFPLYLTPKNEIDLDAATFFLSRTIHHAYIPYIRRILDACHSISGETKDYLHSAINFMSSPHPWAIVNHIKDTLGQARNRTPEILSAQAMDDLVNEFSNGPSETTASAVLDTLDFLAAVFLQTRVQRIDTSQSEIPTRLMEKLIPAIEAFLVQLYRLDEHVLVSLSSNASSQDLTDVIRCLLSLNKYGHYLQVISTQAPLDHSAIQVVARMIDDALSLAPDQVHPLRLHAKHLQDVASLSSEIGLVELWSHWKFSDLIVNSGVSNVQHDDLGDFYNNPAIGQDLRRQALRLLSLAPFTTHSPAHRLELEKIISGLPKRATKEPDPYKGVGVTLNNLILTNLSNLPEYNAHENLLNIVCRTPRESLVPYIPIQQLSWALEAGEDFSAKYVHSISGWLESLFTSHDVRVFLYPSVPLLRAFQDDNRVTMLLEPSQLNIAIQLCDLDHFTLQSMTAYENDVGLYLDIVLAETYTPRHELLESLFCSIVTMMEQVFYAHERPKATMRHPCRDLREFLDAILPELEQRDGCTQVLQRHLKPLRALRCHTIEQKLYRLGHAWVAIGKALLELLVPNVPVDPIAIHNTSARLHQKEFDHVASEIKLHQLLEGIMTGSRDSFILSLLHCRLSAVAEECVDYIAVTGRDDVGILHTYWSEVWQFRSQVISEGKISSLLYSFTNSNENAAQRERVLQESISGFVQRLDRVYPQFGDLNALLKQAMCQLRLGLHLVFKASSINASATKTIAVLVDYPSVLERPEDSTDSKLDHISAFDSVYQSLVGMELQISTKVKLRHILPRLERLYDQALGLWLIDQARDAESEAASHSLYRGSVIEHNAITDAELEEQEFLALFPSFEESLSGKTSQTHQNIHTNKLLSNGNMAQLSRLHIDLFLSSIPLQEGLRKVGELKKQLLRGTLGNVIHELPDSLDASALVYRLRFTNEARSDIQTPAETLSSYNFYRDPNLPELRNAAHVVIHMRTFLRKVLAEWPDQMVLQHLIDHCDLILSLSLKNPIAKVLSGLEQLLLHTDDWEMYANRDNSLSLHRQALTDIIVRWRRLELSCWNGLLESEAKTFADGASEWWFRLYNAISRGLLDAMNSDEEDAYLGKLIPLIDEFISSSPLGQFNFRIQLLQSFATYLFELCSIKSGSEERCLRRVVCIIHSTIRSYQLYQPDLQQHLREQRITLDKEMKAFIKLASWKDINVQALKQSAQRTHHQLYKTIRKFRDVLREPIAPRLKNKPSLALEMQHVTHIHPQQASVPPIRHGIVVSSTGPLSNLGTAFAKFEKVVLARILPCLSRQAPNPADTLATSIITISQELSEIPLPPDFSSGKRTKFLKSILVRKRKAFSDLLKELKNNGLAVNVKPDILRQNSDNLWLKGQPIFRDALTDLDVEKIELYFSRLLGSLPELRSSLSDHHSDLQTRELQRGLSFLESGFSMAVDLRARLAVKNDEFFCLRKSIDRLLSLVDSNILIFPKSILHQVQEVTRLACRLSGAFTEVVSDVRVFNDLEKRESKKIPVNELESLLEKCHSIKEELLRAEGALTSTPLSVLRQDEYDTVLTTLDFFNTCISTLIEWSSKYPYLQYVFDPMRQWLSSEDAIRLRPEPLQRAQPTNSVEALLNTLLHTAQAMVAEIGKMNAGVLEGDGAGQLILKAYRETRNLTHSLSTHRILKQLDTLLSDITTSQDLHRVLHGALPFLRVYQNLVQTQLAIHAQWTKALLKLDYVLYSTLMRLSKEGFCQPPEAEEDGDGDGETLESADGTGLGEGSGTDNISKQIEDESQVEGLKGEDDGIQEKNQELGDDNTVEMSEDFGGVLEDVPDDGMQEDDDDAEKSEGESEPDPEERVEDLDPTDPSTLDEKIWGDESGPQEPEEKEDKTGKDHSKEKTGASEVVAKESQEKLEKEQKQEKEHEVEEKGDEEGMKDQEEDEEGEPSAAGAPIEDHAPDTHTLDLPDDIQLDVGEEKEKSTSDEELENMDEEDMPDEKQTDDEVPLDHEVADDQELNDVPQADTRDDQHMEVDNPMEGEADGEHHDVDNVEEEATPEEVTARPDVSTGDGDVSPNDESQEQGQDSTSTGQAGSSLVNAGQKALNEEKAVEQTGAYNNAQDHSIEETLDDGKGNATSGLQEGPNQSTVEQRAQMNPLRSLGDTLREIKQRFDEILNSEVLDQPKSNIGPSETQAQLEYLHPDDQDQDMQALGPAGEEQVAKLEELKLVEDDPKADPSIAMDVDEPPKPEYQDRPLEIHPSQSDKNASVLSESIESAILPIAAPSSQQLAVLPDVSLLKADTEMEEDINDEGVEAELRQWQAADFPESDAEHIWRLYESMTHDLAYALCEQLRLILEPTLATRLKGDFRTGKRLNMKKIIPYIASDYTKDKIWLRRTKPSQREYQILISIDDSRSMAESHSIHLAYQTLALISKALSRLEAGDIAIAKFGGSVDILHGFDQGPFTDQAGTQVMNAFTFKQKATNVLSLVDTSLKVLESARERRSMASASTADLWQLEIIISDGICQDHDKLRMLLRKAEEQKVMIVFIVLDSLHSNVVSNSTSSKDADANPNSILTMTKAEFKNVDGKMEMQLQKYLDSFPFEYYVVLRNVEALPEVLAGTLKQFFERISEE</sequence>
<evidence type="ECO:0000256" key="8">
    <source>
        <dbReference type="ARBA" id="ARBA00023186"/>
    </source>
</evidence>
<feature type="compositionally biased region" description="Basic and acidic residues" evidence="11">
    <location>
        <begin position="4485"/>
        <end position="4494"/>
    </location>
</feature>
<dbReference type="GO" id="GO:0016887">
    <property type="term" value="F:ATP hydrolysis activity"/>
    <property type="evidence" value="ECO:0007669"/>
    <property type="project" value="InterPro"/>
</dbReference>
<dbReference type="GO" id="GO:0030687">
    <property type="term" value="C:preribosome, large subunit precursor"/>
    <property type="evidence" value="ECO:0007669"/>
    <property type="project" value="TreeGrafter"/>
</dbReference>
<feature type="region of interest" description="Disordered" evidence="11">
    <location>
        <begin position="4214"/>
        <end position="4619"/>
    </location>
</feature>
<feature type="compositionally biased region" description="Polar residues" evidence="11">
    <location>
        <begin position="4720"/>
        <end position="4729"/>
    </location>
</feature>
<protein>
    <recommendedName>
        <fullName evidence="4 10">Midasin</fullName>
    </recommendedName>
</protein>
<dbReference type="InterPro" id="IPR025662">
    <property type="entry name" value="Sigma_54_int_dom_ATP-bd_1"/>
</dbReference>
<evidence type="ECO:0000256" key="10">
    <source>
        <dbReference type="PIRNR" id="PIRNR010340"/>
    </source>
</evidence>
<dbReference type="PANTHER" id="PTHR48103">
    <property type="entry name" value="MIDASIN-RELATED"/>
    <property type="match status" value="1"/>
</dbReference>
<feature type="compositionally biased region" description="Polar residues" evidence="11">
    <location>
        <begin position="4595"/>
        <end position="4614"/>
    </location>
</feature>
<dbReference type="InterPro" id="IPR012099">
    <property type="entry name" value="Midasin"/>
</dbReference>
<dbReference type="InterPro" id="IPR040848">
    <property type="entry name" value="AAA_lid_7"/>
</dbReference>
<evidence type="ECO:0000313" key="14">
    <source>
        <dbReference type="Proteomes" id="UP000559027"/>
    </source>
</evidence>
<organism evidence="13 14">
    <name type="scientific">Leucocoprinus leucothites</name>
    <dbReference type="NCBI Taxonomy" id="201217"/>
    <lineage>
        <taxon>Eukaryota</taxon>
        <taxon>Fungi</taxon>
        <taxon>Dikarya</taxon>
        <taxon>Basidiomycota</taxon>
        <taxon>Agaricomycotina</taxon>
        <taxon>Agaricomycetes</taxon>
        <taxon>Agaricomycetidae</taxon>
        <taxon>Agaricales</taxon>
        <taxon>Agaricineae</taxon>
        <taxon>Agaricaceae</taxon>
        <taxon>Leucocoprinus</taxon>
    </lineage>
</organism>
<evidence type="ECO:0000256" key="6">
    <source>
        <dbReference type="ARBA" id="ARBA00022741"/>
    </source>
</evidence>
<dbReference type="FunFam" id="3.40.50.300:FF:000712">
    <property type="entry name" value="Midasin"/>
    <property type="match status" value="1"/>
</dbReference>
<dbReference type="InterPro" id="IPR027417">
    <property type="entry name" value="P-loop_NTPase"/>
</dbReference>